<dbReference type="HOGENOM" id="CLU_000604_1_11_11"/>
<keyword evidence="12" id="KW-0378">Hydrolase</keyword>
<dbReference type="Gene3D" id="3.40.50.300">
    <property type="entry name" value="P-loop containing nucleotide triphosphate hydrolases"/>
    <property type="match status" value="1"/>
</dbReference>
<evidence type="ECO:0000256" key="7">
    <source>
        <dbReference type="ARBA" id="ARBA00023004"/>
    </source>
</evidence>
<dbReference type="InterPro" id="IPR027417">
    <property type="entry name" value="P-loop_NTPase"/>
</dbReference>
<dbReference type="KEGG" id="cgy:CGLY_14515"/>
<proteinExistence type="predicted"/>
<comment type="subcellular location">
    <subcellularLocation>
        <location evidence="1">Cell membrane</location>
        <topology evidence="1">Peripheral membrane protein</topology>
    </subcellularLocation>
</comment>
<accession>X5DVK5</accession>
<dbReference type="InterPro" id="IPR003593">
    <property type="entry name" value="AAA+_ATPase"/>
</dbReference>
<keyword evidence="8" id="KW-0406">Ion transport</keyword>
<dbReference type="InterPro" id="IPR051535">
    <property type="entry name" value="Siderophore_ABC-ATPase"/>
</dbReference>
<dbReference type="Pfam" id="PF00005">
    <property type="entry name" value="ABC_tran"/>
    <property type="match status" value="1"/>
</dbReference>
<evidence type="ECO:0000256" key="6">
    <source>
        <dbReference type="ARBA" id="ARBA00022840"/>
    </source>
</evidence>
<dbReference type="STRING" id="1404245.CGLY_14515"/>
<dbReference type="PANTHER" id="PTHR42771:SF2">
    <property type="entry name" value="IRON(3+)-HYDROXAMATE IMPORT ATP-BINDING PROTEIN FHUC"/>
    <property type="match status" value="1"/>
</dbReference>
<reference evidence="12 13" key="1">
    <citation type="journal article" date="2015" name="Int. J. Syst. Evol. Microbiol.">
        <title>Revisiting Corynebacterium glyciniphilum (ex Kubota et al., 1972) sp. nov., nom. rev., isolated from putrefied banana.</title>
        <authorList>
            <person name="Al-Dilaimi A."/>
            <person name="Bednarz H."/>
            <person name="Lomker A."/>
            <person name="Niehaus K."/>
            <person name="Kalinowski J."/>
            <person name="Ruckert C."/>
        </authorList>
    </citation>
    <scope>NUCLEOTIDE SEQUENCE [LARGE SCALE GENOMIC DNA]</scope>
    <source>
        <strain evidence="12">AJ 3170</strain>
    </source>
</reference>
<evidence type="ECO:0000256" key="5">
    <source>
        <dbReference type="ARBA" id="ARBA00022741"/>
    </source>
</evidence>
<protein>
    <submittedName>
        <fullName evidence="12">ABC-type iron transporter, ATPase subunit</fullName>
        <ecNumber evidence="12">3.6.3.34</ecNumber>
    </submittedName>
</protein>
<dbReference type="GO" id="GO:0006826">
    <property type="term" value="P:iron ion transport"/>
    <property type="evidence" value="ECO:0007669"/>
    <property type="project" value="UniProtKB-KW"/>
</dbReference>
<name>X5DVK5_9CORY</name>
<feature type="region of interest" description="Disordered" evidence="10">
    <location>
        <begin position="258"/>
        <end position="278"/>
    </location>
</feature>
<evidence type="ECO:0000259" key="11">
    <source>
        <dbReference type="PROSITE" id="PS50893"/>
    </source>
</evidence>
<dbReference type="PANTHER" id="PTHR42771">
    <property type="entry name" value="IRON(3+)-HYDROXAMATE IMPORT ATP-BINDING PROTEIN FHUC"/>
    <property type="match status" value="1"/>
</dbReference>
<dbReference type="EMBL" id="CP006842">
    <property type="protein sequence ID" value="AHW65339.1"/>
    <property type="molecule type" value="Genomic_DNA"/>
</dbReference>
<dbReference type="SMART" id="SM00382">
    <property type="entry name" value="AAA"/>
    <property type="match status" value="1"/>
</dbReference>
<dbReference type="eggNOG" id="COG1120">
    <property type="taxonomic scope" value="Bacteria"/>
</dbReference>
<keyword evidence="5" id="KW-0547">Nucleotide-binding</keyword>
<keyword evidence="9" id="KW-0472">Membrane</keyword>
<evidence type="ECO:0000256" key="3">
    <source>
        <dbReference type="ARBA" id="ARBA00022475"/>
    </source>
</evidence>
<dbReference type="GO" id="GO:0005524">
    <property type="term" value="F:ATP binding"/>
    <property type="evidence" value="ECO:0007669"/>
    <property type="project" value="UniProtKB-KW"/>
</dbReference>
<dbReference type="CDD" id="cd03214">
    <property type="entry name" value="ABC_Iron-Siderophores_B12_Hemin"/>
    <property type="match status" value="1"/>
</dbReference>
<dbReference type="Proteomes" id="UP000023703">
    <property type="component" value="Chromosome"/>
</dbReference>
<evidence type="ECO:0000256" key="8">
    <source>
        <dbReference type="ARBA" id="ARBA00023065"/>
    </source>
</evidence>
<dbReference type="RefSeq" id="WP_052540311.1">
    <property type="nucleotide sequence ID" value="NZ_CP006842.1"/>
</dbReference>
<dbReference type="GO" id="GO:0016887">
    <property type="term" value="F:ATP hydrolysis activity"/>
    <property type="evidence" value="ECO:0007669"/>
    <property type="project" value="InterPro"/>
</dbReference>
<evidence type="ECO:0000313" key="13">
    <source>
        <dbReference type="Proteomes" id="UP000023703"/>
    </source>
</evidence>
<keyword evidence="6" id="KW-0067">ATP-binding</keyword>
<evidence type="ECO:0000256" key="9">
    <source>
        <dbReference type="ARBA" id="ARBA00023136"/>
    </source>
</evidence>
<evidence type="ECO:0000256" key="4">
    <source>
        <dbReference type="ARBA" id="ARBA00022496"/>
    </source>
</evidence>
<dbReference type="GO" id="GO:0005886">
    <property type="term" value="C:plasma membrane"/>
    <property type="evidence" value="ECO:0007669"/>
    <property type="project" value="UniProtKB-SubCell"/>
</dbReference>
<organism evidence="12 13">
    <name type="scientific">Corynebacterium glyciniphilum AJ 3170</name>
    <dbReference type="NCBI Taxonomy" id="1404245"/>
    <lineage>
        <taxon>Bacteria</taxon>
        <taxon>Bacillati</taxon>
        <taxon>Actinomycetota</taxon>
        <taxon>Actinomycetes</taxon>
        <taxon>Mycobacteriales</taxon>
        <taxon>Corynebacteriaceae</taxon>
        <taxon>Corynebacterium</taxon>
    </lineage>
</organism>
<gene>
    <name evidence="12" type="primary">fiuA4</name>
    <name evidence="12" type="ORF">CGLY_14515</name>
</gene>
<dbReference type="AlphaFoldDB" id="X5DVK5"/>
<keyword evidence="3" id="KW-1003">Cell membrane</keyword>
<dbReference type="FunFam" id="3.40.50.300:FF:000134">
    <property type="entry name" value="Iron-enterobactin ABC transporter ATP-binding protein"/>
    <property type="match status" value="1"/>
</dbReference>
<evidence type="ECO:0000256" key="1">
    <source>
        <dbReference type="ARBA" id="ARBA00004202"/>
    </source>
</evidence>
<dbReference type="EC" id="3.6.3.34" evidence="12"/>
<evidence type="ECO:0000313" key="12">
    <source>
        <dbReference type="EMBL" id="AHW65339.1"/>
    </source>
</evidence>
<keyword evidence="2" id="KW-0813">Transport</keyword>
<dbReference type="SUPFAM" id="SSF52540">
    <property type="entry name" value="P-loop containing nucleoside triphosphate hydrolases"/>
    <property type="match status" value="1"/>
</dbReference>
<dbReference type="PROSITE" id="PS50893">
    <property type="entry name" value="ABC_TRANSPORTER_2"/>
    <property type="match status" value="1"/>
</dbReference>
<keyword evidence="7" id="KW-0408">Iron</keyword>
<keyword evidence="13" id="KW-1185">Reference proteome</keyword>
<sequence length="278" mass="29738">MSTPSARTLEGEHLTLGYGRSTVIHGVSLILEPGTVTALVGPNGSGKSTLLRSLARLHPVNDGTVRLDGGDVSLLSPRDVATRLTLFSQSRPTPDGLTVREIVGFGRHPHRRRFAGLSPDDHTSIDHALQVTGMADKADRNAGELSGGEVQRAWLAACLAQDTGVILLDEPTNHLDLRFQTEILDLIRDLADGHNSTPVAVGVVLHDLDHALRVADNLVLLTDGRVLATGPPQDVLTAENISTAYDIPVDVGVDPRTGRLRIDPIGRHPDRGRVRATP</sequence>
<evidence type="ECO:0000256" key="10">
    <source>
        <dbReference type="SAM" id="MobiDB-lite"/>
    </source>
</evidence>
<feature type="domain" description="ABC transporter" evidence="11">
    <location>
        <begin position="9"/>
        <end position="248"/>
    </location>
</feature>
<evidence type="ECO:0000256" key="2">
    <source>
        <dbReference type="ARBA" id="ARBA00022448"/>
    </source>
</evidence>
<dbReference type="InterPro" id="IPR003439">
    <property type="entry name" value="ABC_transporter-like_ATP-bd"/>
</dbReference>
<dbReference type="OrthoDB" id="3579586at2"/>
<keyword evidence="4" id="KW-0410">Iron transport</keyword>